<comment type="caution">
    <text evidence="1">The sequence shown here is derived from an EMBL/GenBank/DDBJ whole genome shotgun (WGS) entry which is preliminary data.</text>
</comment>
<protein>
    <submittedName>
        <fullName evidence="1">Uncharacterized protein</fullName>
    </submittedName>
</protein>
<organism evidence="1 2">
    <name type="scientific">Fusarium solani</name>
    <name type="common">Filamentous fungus</name>
    <dbReference type="NCBI Taxonomy" id="169388"/>
    <lineage>
        <taxon>Eukaryota</taxon>
        <taxon>Fungi</taxon>
        <taxon>Dikarya</taxon>
        <taxon>Ascomycota</taxon>
        <taxon>Pezizomycotina</taxon>
        <taxon>Sordariomycetes</taxon>
        <taxon>Hypocreomycetidae</taxon>
        <taxon>Hypocreales</taxon>
        <taxon>Nectriaceae</taxon>
        <taxon>Fusarium</taxon>
        <taxon>Fusarium solani species complex</taxon>
    </lineage>
</organism>
<proteinExistence type="predicted"/>
<dbReference type="EMBL" id="JAGTJS010000002">
    <property type="protein sequence ID" value="KAH7273370.1"/>
    <property type="molecule type" value="Genomic_DNA"/>
</dbReference>
<accession>A0A9P9RCU0</accession>
<reference evidence="1" key="1">
    <citation type="journal article" date="2021" name="Nat. Commun.">
        <title>Genetic determinants of endophytism in the Arabidopsis root mycobiome.</title>
        <authorList>
            <person name="Mesny F."/>
            <person name="Miyauchi S."/>
            <person name="Thiergart T."/>
            <person name="Pickel B."/>
            <person name="Atanasova L."/>
            <person name="Karlsson M."/>
            <person name="Huettel B."/>
            <person name="Barry K.W."/>
            <person name="Haridas S."/>
            <person name="Chen C."/>
            <person name="Bauer D."/>
            <person name="Andreopoulos W."/>
            <person name="Pangilinan J."/>
            <person name="LaButti K."/>
            <person name="Riley R."/>
            <person name="Lipzen A."/>
            <person name="Clum A."/>
            <person name="Drula E."/>
            <person name="Henrissat B."/>
            <person name="Kohler A."/>
            <person name="Grigoriev I.V."/>
            <person name="Martin F.M."/>
            <person name="Hacquard S."/>
        </authorList>
    </citation>
    <scope>NUCLEOTIDE SEQUENCE</scope>
    <source>
        <strain evidence="1">FSSC 5 MPI-SDFR-AT-0091</strain>
    </source>
</reference>
<name>A0A9P9RCU0_FUSSL</name>
<dbReference type="Proteomes" id="UP000736672">
    <property type="component" value="Unassembled WGS sequence"/>
</dbReference>
<keyword evidence="2" id="KW-1185">Reference proteome</keyword>
<evidence type="ECO:0000313" key="1">
    <source>
        <dbReference type="EMBL" id="KAH7273370.1"/>
    </source>
</evidence>
<dbReference type="AlphaFoldDB" id="A0A9P9RCU0"/>
<sequence length="96" mass="10868">MYSKYHNAVHFPILVIARALVTAIPMSKPDLDGFHMDHTSLTSHIFILRCVHIVASLAHCNICRPQASVVNYDFHALHHVWDPKIRGSFLQGPGKR</sequence>
<gene>
    <name evidence="1" type="ORF">B0J15DRAFT_98327</name>
</gene>
<evidence type="ECO:0000313" key="2">
    <source>
        <dbReference type="Proteomes" id="UP000736672"/>
    </source>
</evidence>